<protein>
    <recommendedName>
        <fullName evidence="3">DDE Tnp4 domain-containing protein</fullName>
    </recommendedName>
</protein>
<comment type="caution">
    <text evidence="1">The sequence shown here is derived from an EMBL/GenBank/DDBJ whole genome shotgun (WGS) entry which is preliminary data.</text>
</comment>
<proteinExistence type="predicted"/>
<dbReference type="PANTHER" id="PTHR47150">
    <property type="entry name" value="OS12G0169200 PROTEIN"/>
    <property type="match status" value="1"/>
</dbReference>
<dbReference type="EMBL" id="CACVBM020001879">
    <property type="protein sequence ID" value="CAA7061548.1"/>
    <property type="molecule type" value="Genomic_DNA"/>
</dbReference>
<name>A0A6D2L9K0_9BRAS</name>
<dbReference type="Pfam" id="PF04827">
    <property type="entry name" value="Plant_tran"/>
    <property type="match status" value="1"/>
</dbReference>
<keyword evidence="2" id="KW-1185">Reference proteome</keyword>
<dbReference type="AlphaFoldDB" id="A0A6D2L9K0"/>
<evidence type="ECO:0000313" key="2">
    <source>
        <dbReference type="Proteomes" id="UP000467841"/>
    </source>
</evidence>
<gene>
    <name evidence="1" type="ORF">MERR_LOCUS48784</name>
</gene>
<evidence type="ECO:0000313" key="1">
    <source>
        <dbReference type="EMBL" id="CAA7061548.1"/>
    </source>
</evidence>
<dbReference type="OrthoDB" id="124998at2759"/>
<accession>A0A6D2L9K0</accession>
<dbReference type="PANTHER" id="PTHR47150:SF5">
    <property type="entry name" value="OS07G0546750 PROTEIN"/>
    <property type="match status" value="1"/>
</dbReference>
<evidence type="ECO:0008006" key="3">
    <source>
        <dbReference type="Google" id="ProtNLM"/>
    </source>
</evidence>
<sequence>MLAYGTAADAVDEYLRIASSTALKCLHNFVNAIIYFYEDDYLRRPTPNDLKRLLKVGEKRGFPGSIGSIDCMHWEWKNCPTAWKGQYSRGHGKPTIVLEAVASYDLWIWHAFFGPPGTLNDINVLHRSPVFDDILEGRAPKVLFSVNGYRYKMAYYLTDGIYLEWSTFVKPITQPEEPKASLFCYHQSFARKEVERAFGVLQARFEIVKNPSLTMDKQKI</sequence>
<dbReference type="Proteomes" id="UP000467841">
    <property type="component" value="Unassembled WGS sequence"/>
</dbReference>
<organism evidence="1 2">
    <name type="scientific">Microthlaspi erraticum</name>
    <dbReference type="NCBI Taxonomy" id="1685480"/>
    <lineage>
        <taxon>Eukaryota</taxon>
        <taxon>Viridiplantae</taxon>
        <taxon>Streptophyta</taxon>
        <taxon>Embryophyta</taxon>
        <taxon>Tracheophyta</taxon>
        <taxon>Spermatophyta</taxon>
        <taxon>Magnoliopsida</taxon>
        <taxon>eudicotyledons</taxon>
        <taxon>Gunneridae</taxon>
        <taxon>Pentapetalae</taxon>
        <taxon>rosids</taxon>
        <taxon>malvids</taxon>
        <taxon>Brassicales</taxon>
        <taxon>Brassicaceae</taxon>
        <taxon>Coluteocarpeae</taxon>
        <taxon>Microthlaspi</taxon>
    </lineage>
</organism>
<dbReference type="InterPro" id="IPR006912">
    <property type="entry name" value="Harbinger_derived_prot"/>
</dbReference>
<reference evidence="1" key="1">
    <citation type="submission" date="2020-01" db="EMBL/GenBank/DDBJ databases">
        <authorList>
            <person name="Mishra B."/>
        </authorList>
    </citation>
    <scope>NUCLEOTIDE SEQUENCE [LARGE SCALE GENOMIC DNA]</scope>
</reference>